<dbReference type="GeneID" id="107112756"/>
<dbReference type="RefSeq" id="XP_015269429.1">
    <property type="nucleotide sequence ID" value="XM_015413943.1"/>
</dbReference>
<keyword evidence="2" id="KW-1185">Reference proteome</keyword>
<feature type="non-terminal residue" evidence="3">
    <location>
        <position position="1"/>
    </location>
</feature>
<sequence>LDPLPEKVLQERANTNALRSIEKVIEIHSKYWHSLQRYSSTVGYSLIEAQKCENEEAETVTAMASLSVGVNPPLDKKPDEEPMEQDPPL</sequence>
<dbReference type="InterPro" id="IPR037138">
    <property type="entry name" value="His_deacetylse_dom_sf"/>
</dbReference>
<name>A0ABM1K6U2_GEKJA</name>
<dbReference type="Gene3D" id="3.40.800.20">
    <property type="entry name" value="Histone deacetylase domain"/>
    <property type="match status" value="1"/>
</dbReference>
<gene>
    <name evidence="3" type="primary">HDAC4</name>
</gene>
<organism evidence="2 3">
    <name type="scientific">Gekko japonicus</name>
    <name type="common">Schlegel's Japanese gecko</name>
    <dbReference type="NCBI Taxonomy" id="146911"/>
    <lineage>
        <taxon>Eukaryota</taxon>
        <taxon>Metazoa</taxon>
        <taxon>Chordata</taxon>
        <taxon>Craniata</taxon>
        <taxon>Vertebrata</taxon>
        <taxon>Euteleostomi</taxon>
        <taxon>Lepidosauria</taxon>
        <taxon>Squamata</taxon>
        <taxon>Bifurcata</taxon>
        <taxon>Gekkota</taxon>
        <taxon>Gekkonidae</taxon>
        <taxon>Gekkoninae</taxon>
        <taxon>Gekko</taxon>
    </lineage>
</organism>
<evidence type="ECO:0000256" key="1">
    <source>
        <dbReference type="SAM" id="MobiDB-lite"/>
    </source>
</evidence>
<dbReference type="Proteomes" id="UP000694871">
    <property type="component" value="Unplaced"/>
</dbReference>
<accession>A0ABM1K6U2</accession>
<evidence type="ECO:0000313" key="2">
    <source>
        <dbReference type="Proteomes" id="UP000694871"/>
    </source>
</evidence>
<protein>
    <submittedName>
        <fullName evidence="3">Histone deacetylase 4</fullName>
    </submittedName>
</protein>
<proteinExistence type="predicted"/>
<feature type="region of interest" description="Disordered" evidence="1">
    <location>
        <begin position="67"/>
        <end position="89"/>
    </location>
</feature>
<evidence type="ECO:0000313" key="3">
    <source>
        <dbReference type="RefSeq" id="XP_015269429.1"/>
    </source>
</evidence>
<reference evidence="3" key="1">
    <citation type="submission" date="2025-08" db="UniProtKB">
        <authorList>
            <consortium name="RefSeq"/>
        </authorList>
    </citation>
    <scope>IDENTIFICATION</scope>
</reference>